<reference evidence="3" key="1">
    <citation type="journal article" date="2010" name="PLoS Negl. Trop. Dis.">
        <title>The genome sequence of Trypanosoma brucei gambiense, causative agent of chronic human african trypanosomiasis.</title>
        <authorList>
            <person name="Jackson A.P."/>
            <person name="Sanders M."/>
            <person name="Berry A."/>
            <person name="McQuillan J."/>
            <person name="Aslett M.A."/>
            <person name="Quail M.A."/>
            <person name="Chukualim B."/>
            <person name="Capewell P."/>
            <person name="MacLeod A."/>
            <person name="Melville S.E."/>
            <person name="Gibson W."/>
            <person name="Barry J.D."/>
            <person name="Berriman M."/>
            <person name="Hertz-Fowler C."/>
        </authorList>
    </citation>
    <scope>NUCLEOTIDE SEQUENCE [LARGE SCALE GENOMIC DNA]</scope>
    <source>
        <strain evidence="3">MHOM/CI/86/DAL972</strain>
    </source>
</reference>
<dbReference type="RefSeq" id="XP_011772241.1">
    <property type="nucleotide sequence ID" value="XM_011773939.1"/>
</dbReference>
<feature type="region of interest" description="Disordered" evidence="1">
    <location>
        <begin position="308"/>
        <end position="332"/>
    </location>
</feature>
<evidence type="ECO:0000313" key="2">
    <source>
        <dbReference type="EMBL" id="CBH09950.1"/>
    </source>
</evidence>
<organism evidence="2 3">
    <name type="scientific">Trypanosoma brucei gambiense (strain MHOM/CI/86/DAL972)</name>
    <dbReference type="NCBI Taxonomy" id="679716"/>
    <lineage>
        <taxon>Eukaryota</taxon>
        <taxon>Discoba</taxon>
        <taxon>Euglenozoa</taxon>
        <taxon>Kinetoplastea</taxon>
        <taxon>Metakinetoplastina</taxon>
        <taxon>Trypanosomatida</taxon>
        <taxon>Trypanosomatidae</taxon>
        <taxon>Trypanosoma</taxon>
    </lineage>
</organism>
<name>C9ZKI4_TRYB9</name>
<gene>
    <name evidence="2" type="ORF">TbgDal_III2880</name>
</gene>
<evidence type="ECO:0000313" key="3">
    <source>
        <dbReference type="Proteomes" id="UP000002316"/>
    </source>
</evidence>
<feature type="region of interest" description="Disordered" evidence="1">
    <location>
        <begin position="89"/>
        <end position="119"/>
    </location>
</feature>
<dbReference type="VEuPathDB" id="TriTrypDB:Tbg972.3.2880"/>
<dbReference type="OrthoDB" id="273720at2759"/>
<protein>
    <submittedName>
        <fullName evidence="2">Uncharacterized protein</fullName>
    </submittedName>
</protein>
<feature type="region of interest" description="Disordered" evidence="1">
    <location>
        <begin position="671"/>
        <end position="696"/>
    </location>
</feature>
<dbReference type="Proteomes" id="UP000002316">
    <property type="component" value="Chromosome 3"/>
</dbReference>
<accession>C9ZKI4</accession>
<evidence type="ECO:0000256" key="1">
    <source>
        <dbReference type="SAM" id="MobiDB-lite"/>
    </source>
</evidence>
<dbReference type="KEGG" id="tbg:TbgDal_III2880"/>
<proteinExistence type="predicted"/>
<dbReference type="GeneID" id="23859072"/>
<sequence>MLLRVCSRSRVFFKFTSGLSFPYSNARFFSTSVCLFAPRRKPKSTGQPPSDEPVVVEEGIKEKTISIVDELADRAGELSSGVATAVPAVNKRVSSRRPRNSSGGKAKEESQVGAAGSSDASSEVRIQKVKIDTRLVVEEWNAVCADASLEDSEKGCEAQQVESKVVTPPARGSTGVKGPGTIKIATIGACIARAVKYRERYPSLHLILRACEEKCLTREGVIVHGAAETARNVEQLQALMAFLRVYRTSTFCNTIVYQEIMEKLLDCVITWQGEVTGARAREQQRDAAAAIKKAVLWVSLELRQNQLEAKPSTKAPPTGGVEKKRKVAAKKNADGENSKWIGDVTLRLVDELVVPAASGVVEANRIDEPHSLSDVVVDLAVLFLAISIANDHDHISARTKKSWEDCTSQIQSAAIKRVNSAVTEKLQRISVGDIHMLAFDLLNGLFVLNGASAALPPPVRDRLKHDMTDSFQHLCLGVGTRPLMFIDVLCKSDVARVVQSLPSQDLCDSTRAAVVTAAALFCERADESAVKKLSCKLTKEGREFTRNGACDSSGVCSGDNPSGPALIHHAEPRSRRAKVAFGLFAAGYCPEAVLSSGLCVGHSAVEVLEVLYAASLFSRSFALDPLPARISTMLTSECASLIEARIRADTRAGMTPLETLEEPKAIRDLLERGRNGDGEAPNTSKRQRQRGGAAANVTKANSVPLETVLHLAFSTSVELLVRGEEKKLSAHLVPMLALLEREGSYYYLSDGLTVLIDMFVERYQLAGCYQPLTQRESSNATLPDVESSLSEVTALFVPRVVECALRQLSWAKRSSAMGTAECEAAKKLLQGVHNFTVYAASCGMDATVAKQLVGLHSTVVKSLLCSGGAEGDGPSLFETVNRMDELVTHVGAKQRDLARVRLPGSSWQRYCSIVVNDVVAAHLKPVAAAIRRGGSNAVMTQNPSHVLSLVNLLFRLVSEFTIESEPAELQAFRTDVLDPALTRFLQQQNSEEERSKDALRLQALSEMTVVMCTPHTIHHLSPQLLSQLATAVRVAVMEERCATETEDGARRRHLSKIAARLLTSAAAVCQLRKENLTGLYLEMVMAVSPLLLAGDVSAVLRSFVNYHVPTDTETVRSLRNLLAEEAASLSSSFSLQETTSALQTLCELDDGGQFSYAAILRRVTNSGHILTPGEAGIVVRIATKLQRLGGSLPAEDLAFLVDLPSSLAGSVLRARQQCPSSDVPLVLKGFSQLDKDVYGELRDRVMKAYILRTIQTRQLFSAEEVVDCIESYATAQITHQYLFGVLLARVADVKLKFSLPLAVRLVMCGVNAAWDKSVQTACLTAAQPVFLGLVRHLLQSDPASLSLVAGNAVLVLQCLTEAFPNDPTCHLVLQNMAEHHTALSMSTMMAVLQLIARKNSTEYNILRCMTDHAASVLFPQAPPQAFAELTRLFVQCGVRSKTLFDAVGKRFKEIVDDCSVSDLVTLAEAFTVAHVDLEDGVISMMTSRTVELAKQPGVFFKLPQYISLLKFFSLVHTEPATKATTLLLTSAASALRELGGISSDVSTLTPVDIHVFLSSSIRTHPSHDVTLVEKCADILYAVITSESAGEGAEKTATSSWKADLLLIVELASHLVKLGLPTHPVVPVLLELLYERRSALMRRRLLLQTATDVVQAAGAQAHQQLYALLVEGKLAA</sequence>
<dbReference type="EMBL" id="FN554966">
    <property type="protein sequence ID" value="CBH09950.1"/>
    <property type="molecule type" value="Genomic_DNA"/>
</dbReference>